<dbReference type="GO" id="GO:0042371">
    <property type="term" value="P:vitamin K biosynthetic process"/>
    <property type="evidence" value="ECO:0007669"/>
    <property type="project" value="TreeGrafter"/>
</dbReference>
<gene>
    <name evidence="8" type="primary">menA</name>
    <name evidence="10" type="ORF">KY46_09180</name>
</gene>
<comment type="catalytic activity">
    <reaction evidence="8">
        <text>an all-trans-polyprenyl diphosphate + 1,4-dihydroxy-2-naphthoate + H(+) = a 2-demethylmenaquinol + CO2 + diphosphate</text>
        <dbReference type="Rhea" id="RHEA:26478"/>
        <dbReference type="Rhea" id="RHEA-COMP:9563"/>
        <dbReference type="Rhea" id="RHEA-COMP:9564"/>
        <dbReference type="ChEBI" id="CHEBI:11173"/>
        <dbReference type="ChEBI" id="CHEBI:15378"/>
        <dbReference type="ChEBI" id="CHEBI:16526"/>
        <dbReference type="ChEBI" id="CHEBI:33019"/>
        <dbReference type="ChEBI" id="CHEBI:55437"/>
        <dbReference type="ChEBI" id="CHEBI:58914"/>
        <dbReference type="EC" id="2.5.1.74"/>
    </reaction>
</comment>
<feature type="transmembrane region" description="Helical" evidence="8">
    <location>
        <begin position="42"/>
        <end position="60"/>
    </location>
</feature>
<comment type="similarity">
    <text evidence="8">Belongs to the MenA family. Type 1 subfamily.</text>
</comment>
<dbReference type="OrthoDB" id="9767568at2"/>
<dbReference type="NCBIfam" id="NF004750">
    <property type="entry name" value="PRK06080.1-2"/>
    <property type="match status" value="1"/>
</dbReference>
<keyword evidence="7 8" id="KW-0472">Membrane</keyword>
<dbReference type="EMBL" id="JWYV01000006">
    <property type="protein sequence ID" value="KKD00059.1"/>
    <property type="molecule type" value="Genomic_DNA"/>
</dbReference>
<dbReference type="GO" id="GO:0009234">
    <property type="term" value="P:menaquinone biosynthetic process"/>
    <property type="evidence" value="ECO:0007669"/>
    <property type="project" value="UniProtKB-UniRule"/>
</dbReference>
<dbReference type="InterPro" id="IPR004657">
    <property type="entry name" value="MenA"/>
</dbReference>
<keyword evidence="4 8" id="KW-0808">Transferase</keyword>
<dbReference type="PIRSF" id="PIRSF005355">
    <property type="entry name" value="UBIAD1"/>
    <property type="match status" value="1"/>
</dbReference>
<feature type="transmembrane region" description="Helical" evidence="8">
    <location>
        <begin position="176"/>
        <end position="196"/>
    </location>
</feature>
<dbReference type="PATRIC" id="fig|265726.11.peg.3986"/>
<comment type="caution">
    <text evidence="10">The sequence shown here is derived from an EMBL/GenBank/DDBJ whole genome shotgun (WGS) entry which is preliminary data.</text>
</comment>
<evidence type="ECO:0000256" key="2">
    <source>
        <dbReference type="ARBA" id="ARBA00022428"/>
    </source>
</evidence>
<keyword evidence="6 8" id="KW-1133">Transmembrane helix</keyword>
<dbReference type="PANTHER" id="PTHR13929">
    <property type="entry name" value="1,4-DIHYDROXY-2-NAPHTHOATE OCTAPRENYLTRANSFERASE"/>
    <property type="match status" value="1"/>
</dbReference>
<reference evidence="10 11" key="1">
    <citation type="submission" date="2014-12" db="EMBL/GenBank/DDBJ databases">
        <title>Mercury Reductase activity and rhizosphere competence traits in the genome of root associated Photobacterium halotolerans MELD1.</title>
        <authorList>
            <person name="Mathew D.C."/>
            <person name="Huang C.-C."/>
        </authorList>
    </citation>
    <scope>NUCLEOTIDE SEQUENCE [LARGE SCALE GENOMIC DNA]</scope>
    <source>
        <strain evidence="10 11">MELD1</strain>
    </source>
</reference>
<evidence type="ECO:0000256" key="1">
    <source>
        <dbReference type="ARBA" id="ARBA00004141"/>
    </source>
</evidence>
<evidence type="ECO:0000256" key="4">
    <source>
        <dbReference type="ARBA" id="ARBA00022679"/>
    </source>
</evidence>
<feature type="transmembrane region" description="Helical" evidence="8">
    <location>
        <begin position="95"/>
        <end position="114"/>
    </location>
</feature>
<evidence type="ECO:0000256" key="3">
    <source>
        <dbReference type="ARBA" id="ARBA00022475"/>
    </source>
</evidence>
<comment type="function">
    <text evidence="8">Conversion of 1,4-dihydroxy-2-naphthoate (DHNA) to demethylmenaquinone (DMK).</text>
</comment>
<name>A0A0F5VD77_9GAMM</name>
<evidence type="ECO:0000256" key="5">
    <source>
        <dbReference type="ARBA" id="ARBA00022692"/>
    </source>
</evidence>
<accession>A0A0F5VD77</accession>
<keyword evidence="5 8" id="KW-0812">Transmembrane</keyword>
<organism evidence="10 11">
    <name type="scientific">Photobacterium halotolerans</name>
    <dbReference type="NCBI Taxonomy" id="265726"/>
    <lineage>
        <taxon>Bacteria</taxon>
        <taxon>Pseudomonadati</taxon>
        <taxon>Pseudomonadota</taxon>
        <taxon>Gammaproteobacteria</taxon>
        <taxon>Vibrionales</taxon>
        <taxon>Vibrionaceae</taxon>
        <taxon>Photobacterium</taxon>
    </lineage>
</organism>
<evidence type="ECO:0000313" key="10">
    <source>
        <dbReference type="EMBL" id="KKD00059.1"/>
    </source>
</evidence>
<dbReference type="InterPro" id="IPR000537">
    <property type="entry name" value="UbiA_prenyltransferase"/>
</dbReference>
<evidence type="ECO:0000256" key="6">
    <source>
        <dbReference type="ARBA" id="ARBA00022989"/>
    </source>
</evidence>
<dbReference type="UniPathway" id="UPA00079">
    <property type="reaction ID" value="UER00168"/>
</dbReference>
<evidence type="ECO:0000256" key="7">
    <source>
        <dbReference type="ARBA" id="ARBA00023136"/>
    </source>
</evidence>
<feature type="transmembrane region" description="Helical" evidence="8">
    <location>
        <begin position="153"/>
        <end position="170"/>
    </location>
</feature>
<dbReference type="Pfam" id="PF01040">
    <property type="entry name" value="UbiA"/>
    <property type="match status" value="1"/>
</dbReference>
<dbReference type="Proteomes" id="UP000033633">
    <property type="component" value="Unassembled WGS sequence"/>
</dbReference>
<keyword evidence="2 8" id="KW-0474">Menaquinone biosynthesis</keyword>
<keyword evidence="3 8" id="KW-1003">Cell membrane</keyword>
<protein>
    <recommendedName>
        <fullName evidence="8 9">1,4-dihydroxy-2-naphthoate octaprenyltransferase</fullName>
        <shortName evidence="8">DHNA-octaprenyltransferase</shortName>
        <ecNumber evidence="8 9">2.5.1.74</ecNumber>
    </recommendedName>
</protein>
<dbReference type="CDD" id="cd13962">
    <property type="entry name" value="PT_UbiA_UBIAD1"/>
    <property type="match status" value="1"/>
</dbReference>
<dbReference type="STRING" id="265726.KY46_09180"/>
<proteinExistence type="inferred from homology"/>
<dbReference type="InterPro" id="IPR044878">
    <property type="entry name" value="UbiA_sf"/>
</dbReference>
<evidence type="ECO:0000256" key="8">
    <source>
        <dbReference type="HAMAP-Rule" id="MF_01937"/>
    </source>
</evidence>
<comment type="subcellular location">
    <subcellularLocation>
        <location evidence="8">Cell membrane</location>
        <topology evidence="8">Multi-pass membrane protein</topology>
    </subcellularLocation>
    <subcellularLocation>
        <location evidence="1">Membrane</location>
        <topology evidence="1">Multi-pass membrane protein</topology>
    </subcellularLocation>
</comment>
<sequence length="302" mass="32379">MALSSFSVWLDATRPKTLLLAVAALLCGNSLAAAQGHFSPAIALLTLLTAVLLQILSNLANDYGDVRKGTDNRHRLGPQRGLQQGRISLTAMRTAIGLILTLTTLSGITLLWLARPSLTVLLSFVALGGVSILAALAYTLGTKPYGYRGLGDPAVLIFFGWVAVGGSYYLQSQQFHWLILLPATASGLLAVGVLNLNNLRDIENDRACGKLTLAARLGPEAGRWYHLLLLVFSLLGFTAYALLMARSAWGWLFLLAAPWLLTHANQVLTTQHAQSLAPMLGLLAKIALMTNLLFAIGLLADR</sequence>
<feature type="transmembrane region" description="Helical" evidence="8">
    <location>
        <begin position="280"/>
        <end position="300"/>
    </location>
</feature>
<evidence type="ECO:0000256" key="9">
    <source>
        <dbReference type="NCBIfam" id="TIGR00751"/>
    </source>
</evidence>
<dbReference type="AlphaFoldDB" id="A0A0F5VD77"/>
<feature type="transmembrane region" description="Helical" evidence="8">
    <location>
        <begin position="224"/>
        <end position="243"/>
    </location>
</feature>
<dbReference type="GO" id="GO:0005886">
    <property type="term" value="C:plasma membrane"/>
    <property type="evidence" value="ECO:0007669"/>
    <property type="project" value="UniProtKB-SubCell"/>
</dbReference>
<dbReference type="RefSeq" id="WP_046220352.1">
    <property type="nucleotide sequence ID" value="NZ_JWYV01000006.1"/>
</dbReference>
<dbReference type="GO" id="GO:0046428">
    <property type="term" value="F:1,4-dihydroxy-2-naphthoate polyprenyltransferase activity"/>
    <property type="evidence" value="ECO:0007669"/>
    <property type="project" value="UniProtKB-UniRule"/>
</dbReference>
<dbReference type="EC" id="2.5.1.74" evidence="8 9"/>
<dbReference type="InterPro" id="IPR026046">
    <property type="entry name" value="UBIAD1"/>
</dbReference>
<feature type="transmembrane region" description="Helical" evidence="8">
    <location>
        <begin position="120"/>
        <end position="141"/>
    </location>
</feature>
<dbReference type="PANTHER" id="PTHR13929:SF0">
    <property type="entry name" value="UBIA PRENYLTRANSFERASE DOMAIN-CONTAINING PROTEIN 1"/>
    <property type="match status" value="1"/>
</dbReference>
<evidence type="ECO:0000313" key="11">
    <source>
        <dbReference type="Proteomes" id="UP000033633"/>
    </source>
</evidence>
<dbReference type="NCBIfam" id="TIGR00751">
    <property type="entry name" value="menA"/>
    <property type="match status" value="1"/>
</dbReference>
<keyword evidence="11" id="KW-1185">Reference proteome</keyword>
<dbReference type="HAMAP" id="MF_01937">
    <property type="entry name" value="MenA_1"/>
    <property type="match status" value="1"/>
</dbReference>
<comment type="pathway">
    <text evidence="8">Quinol/quinone metabolism; menaquinone biosynthesis; menaquinol from 1,4-dihydroxy-2-naphthoate: step 1/2.</text>
</comment>
<dbReference type="Gene3D" id="1.10.357.140">
    <property type="entry name" value="UbiA prenyltransferase"/>
    <property type="match status" value="1"/>
</dbReference>